<protein>
    <submittedName>
        <fullName evidence="3">DNA-protecting protein DprA</fullName>
    </submittedName>
</protein>
<accession>A0A7G9S1N6</accession>
<dbReference type="EMBL" id="CP060715">
    <property type="protein sequence ID" value="QNN61761.1"/>
    <property type="molecule type" value="Genomic_DNA"/>
</dbReference>
<dbReference type="Pfam" id="PF02481">
    <property type="entry name" value="DNA_processg_A"/>
    <property type="match status" value="1"/>
</dbReference>
<evidence type="ECO:0000313" key="3">
    <source>
        <dbReference type="EMBL" id="QNN61761.1"/>
    </source>
</evidence>
<dbReference type="KEGG" id="eio:H9L01_05230"/>
<feature type="domain" description="Smf/DprA SLOG" evidence="2">
    <location>
        <begin position="78"/>
        <end position="290"/>
    </location>
</feature>
<dbReference type="Proteomes" id="UP000515928">
    <property type="component" value="Chromosome"/>
</dbReference>
<dbReference type="InterPro" id="IPR003488">
    <property type="entry name" value="DprA"/>
</dbReference>
<keyword evidence="4" id="KW-1185">Reference proteome</keyword>
<reference evidence="3 4" key="1">
    <citation type="submission" date="2020-08" db="EMBL/GenBank/DDBJ databases">
        <title>Genome sequence of Erysipelothrix inopinata DSM 15511T.</title>
        <authorList>
            <person name="Hyun D.-W."/>
            <person name="Bae J.-W."/>
        </authorList>
    </citation>
    <scope>NUCLEOTIDE SEQUENCE [LARGE SCALE GENOMIC DNA]</scope>
    <source>
        <strain evidence="3 4">DSM 15511</strain>
    </source>
</reference>
<dbReference type="GO" id="GO:0009294">
    <property type="term" value="P:DNA-mediated transformation"/>
    <property type="evidence" value="ECO:0007669"/>
    <property type="project" value="InterPro"/>
</dbReference>
<dbReference type="RefSeq" id="WP_187534954.1">
    <property type="nucleotide sequence ID" value="NZ_CBCSHU010000012.1"/>
</dbReference>
<organism evidence="3 4">
    <name type="scientific">Erysipelothrix inopinata</name>
    <dbReference type="NCBI Taxonomy" id="225084"/>
    <lineage>
        <taxon>Bacteria</taxon>
        <taxon>Bacillati</taxon>
        <taxon>Bacillota</taxon>
        <taxon>Erysipelotrichia</taxon>
        <taxon>Erysipelotrichales</taxon>
        <taxon>Erysipelotrichaceae</taxon>
        <taxon>Erysipelothrix</taxon>
    </lineage>
</organism>
<dbReference type="PANTHER" id="PTHR43022:SF1">
    <property type="entry name" value="PROTEIN SMF"/>
    <property type="match status" value="1"/>
</dbReference>
<name>A0A7G9S1N6_9FIRM</name>
<evidence type="ECO:0000259" key="2">
    <source>
        <dbReference type="Pfam" id="PF02481"/>
    </source>
</evidence>
<dbReference type="Gene3D" id="3.40.50.450">
    <property type="match status" value="1"/>
</dbReference>
<gene>
    <name evidence="3" type="ORF">H9L01_05230</name>
</gene>
<dbReference type="SUPFAM" id="SSF102405">
    <property type="entry name" value="MCP/YpsA-like"/>
    <property type="match status" value="1"/>
</dbReference>
<dbReference type="InterPro" id="IPR057666">
    <property type="entry name" value="DrpA_SLOG"/>
</dbReference>
<dbReference type="AlphaFoldDB" id="A0A7G9S1N6"/>
<sequence length="323" mass="35943">MDRNQIIITLLNIKGIGNQTILKHESKINENMDQGTLYDLIINNINKNLEFDIFSQAVGKSELIIKECTQNNILITNFLQDDYPGKLLSLDNPPVILFYKGSIERLRSHPSIAIVGTREPSNYGKEITKRYADYVAKNNINVISGLAKGIDSIAHESTIQAGGYTAAILAQGLNTAIYPKENNELAERILANNGALISEYMPGLMPSRNTFVERDRIQSGTSDGVLVIEAAKKSGTMHAANSILSLERTLGVFKHPEKYVVNNDKALGNSMLIDEKGAMAVFYESELMNFISLVKKHHDYFIGNHVNAKDNLERQVDQISFDI</sequence>
<dbReference type="PANTHER" id="PTHR43022">
    <property type="entry name" value="PROTEIN SMF"/>
    <property type="match status" value="1"/>
</dbReference>
<comment type="similarity">
    <text evidence="1">Belongs to the DprA/Smf family.</text>
</comment>
<proteinExistence type="inferred from homology"/>
<evidence type="ECO:0000256" key="1">
    <source>
        <dbReference type="ARBA" id="ARBA00006525"/>
    </source>
</evidence>
<evidence type="ECO:0000313" key="4">
    <source>
        <dbReference type="Proteomes" id="UP000515928"/>
    </source>
</evidence>